<dbReference type="EMBL" id="JAAIJR010000112">
    <property type="protein sequence ID" value="NEX22619.1"/>
    <property type="molecule type" value="Genomic_DNA"/>
</dbReference>
<sequence>MRLNKEFCPVFLLGSHKSGSSLLRSLLDGHESLNVLPSETHFFQYSGQWVDYAIRKNTRLISSLEDSKTGLYQFLKNENIIKDPYGASDIAGKYDEEIFRSRMNKYEAHSLSELLQIYFMALHYSLKGGGADSGKYVEKSVENAEFACTLAHWFPDAKFVHIVRNPYATFTALRKMKSKRGYPLLRPLVESLSNSYQYLFKNKLFGKEYLIIRYEDLVENTTETMIKVAEHLNIKFSDCLLNPTLLGVPWKGNSTYNKEFSGISNTSIDQWKNTITDLELLIVNSHFRAVIDEFGYVLQNPKHSQYIRQLLEPAKYERLRIYVLNRAFTLSHVS</sequence>
<accession>A0A6P1DY44</accession>
<dbReference type="InterPro" id="IPR027417">
    <property type="entry name" value="P-loop_NTPase"/>
</dbReference>
<protein>
    <submittedName>
        <fullName evidence="1">Sulfotransferase</fullName>
    </submittedName>
</protein>
<name>A0A6P1DY44_9GAMM</name>
<dbReference type="Pfam" id="PF13469">
    <property type="entry name" value="Sulfotransfer_3"/>
    <property type="match status" value="1"/>
</dbReference>
<reference evidence="1 2" key="2">
    <citation type="submission" date="2020-02" db="EMBL/GenBank/DDBJ databases">
        <title>Genome sequences of Thiorhodococcus mannitoliphagus and Thiorhodococcus minor, purple sulfur photosynthetic bacteria in the gammaproteobacterial family, Chromatiaceae.</title>
        <authorList>
            <person name="Aviles F.A."/>
            <person name="Meyer T.E."/>
            <person name="Kyndt J.A."/>
        </authorList>
    </citation>
    <scope>NUCLEOTIDE SEQUENCE [LARGE SCALE GENOMIC DNA]</scope>
    <source>
        <strain evidence="1 2">DSM 18266</strain>
    </source>
</reference>
<dbReference type="Gene3D" id="3.40.50.300">
    <property type="entry name" value="P-loop containing nucleotide triphosphate hydrolases"/>
    <property type="match status" value="1"/>
</dbReference>
<comment type="caution">
    <text evidence="1">The sequence shown here is derived from an EMBL/GenBank/DDBJ whole genome shotgun (WGS) entry which is preliminary data.</text>
</comment>
<reference evidence="2" key="1">
    <citation type="journal article" date="2020" name="Microbiol. Resour. Announc.">
        <title>Draft Genome Sequences of Thiorhodococcus mannitoliphagus and Thiorhodococcus minor, Purple Sulfur Photosynthetic Bacteria in the Gammaproteobacterial Family Chromatiaceae.</title>
        <authorList>
            <person name="Aviles F.A."/>
            <person name="Meyer T.E."/>
            <person name="Kyndt J.A."/>
        </authorList>
    </citation>
    <scope>NUCLEOTIDE SEQUENCE [LARGE SCALE GENOMIC DNA]</scope>
    <source>
        <strain evidence="2">DSM 18266</strain>
    </source>
</reference>
<gene>
    <name evidence="1" type="ORF">G3480_20305</name>
</gene>
<evidence type="ECO:0000313" key="1">
    <source>
        <dbReference type="EMBL" id="NEX22619.1"/>
    </source>
</evidence>
<organism evidence="1 2">
    <name type="scientific">Thiorhodococcus mannitoliphagus</name>
    <dbReference type="NCBI Taxonomy" id="329406"/>
    <lineage>
        <taxon>Bacteria</taxon>
        <taxon>Pseudomonadati</taxon>
        <taxon>Pseudomonadota</taxon>
        <taxon>Gammaproteobacteria</taxon>
        <taxon>Chromatiales</taxon>
        <taxon>Chromatiaceae</taxon>
        <taxon>Thiorhodococcus</taxon>
    </lineage>
</organism>
<dbReference type="RefSeq" id="WP_164655716.1">
    <property type="nucleotide sequence ID" value="NZ_JAAIJR010000112.1"/>
</dbReference>
<dbReference type="Proteomes" id="UP000471640">
    <property type="component" value="Unassembled WGS sequence"/>
</dbReference>
<dbReference type="AlphaFoldDB" id="A0A6P1DY44"/>
<keyword evidence="2" id="KW-1185">Reference proteome</keyword>
<proteinExistence type="predicted"/>
<evidence type="ECO:0000313" key="2">
    <source>
        <dbReference type="Proteomes" id="UP000471640"/>
    </source>
</evidence>
<dbReference type="GO" id="GO:0016740">
    <property type="term" value="F:transferase activity"/>
    <property type="evidence" value="ECO:0007669"/>
    <property type="project" value="UniProtKB-KW"/>
</dbReference>
<keyword evidence="1" id="KW-0808">Transferase</keyword>
<dbReference type="SUPFAM" id="SSF52540">
    <property type="entry name" value="P-loop containing nucleoside triphosphate hydrolases"/>
    <property type="match status" value="1"/>
</dbReference>